<feature type="compositionally biased region" description="Basic and acidic residues" evidence="1">
    <location>
        <begin position="453"/>
        <end position="462"/>
    </location>
</feature>
<feature type="chain" id="PRO_5046387694" description="Aminopeptidase N" evidence="2">
    <location>
        <begin position="51"/>
        <end position="705"/>
    </location>
</feature>
<protein>
    <recommendedName>
        <fullName evidence="7">Aminopeptidase N</fullName>
    </recommendedName>
</protein>
<dbReference type="RefSeq" id="WP_237817607.1">
    <property type="nucleotide sequence ID" value="NZ_JAKLTQ010000001.1"/>
</dbReference>
<feature type="region of interest" description="Disordered" evidence="1">
    <location>
        <begin position="447"/>
        <end position="484"/>
    </location>
</feature>
<comment type="caution">
    <text evidence="5">The sequence shown here is derived from an EMBL/GenBank/DDBJ whole genome shotgun (WGS) entry which is preliminary data.</text>
</comment>
<dbReference type="SUPFAM" id="SSF55486">
    <property type="entry name" value="Metalloproteases ('zincins'), catalytic domain"/>
    <property type="match status" value="1"/>
</dbReference>
<reference evidence="5" key="1">
    <citation type="submission" date="2022-01" db="EMBL/GenBank/DDBJ databases">
        <authorList>
            <person name="Jo J.-H."/>
            <person name="Im W.-T."/>
        </authorList>
    </citation>
    <scope>NUCLEOTIDE SEQUENCE</scope>
    <source>
        <strain evidence="5">I2-34</strain>
    </source>
</reference>
<feature type="signal peptide" evidence="2">
    <location>
        <begin position="1"/>
        <end position="50"/>
    </location>
</feature>
<name>A0ABS9L1H9_9MICC</name>
<dbReference type="Gene3D" id="2.60.40.1730">
    <property type="entry name" value="tricorn interacting facor f3 domain"/>
    <property type="match status" value="1"/>
</dbReference>
<keyword evidence="2" id="KW-0732">Signal</keyword>
<feature type="domain" description="Aminopeptidase N-like N-terminal" evidence="4">
    <location>
        <begin position="83"/>
        <end position="252"/>
    </location>
</feature>
<sequence>MSAFFRSWNTAAPMPASAQRRGMCARRRWRPGTALSLAVVLAALPGTANAAPNPLIAEFEQGSPGAGDPYFPLAGNGGYDVGHYQLDLDYNPPTDELNGHATITARATQDLSSFNLDLRSLTVHAVQVDGVTAAWTHTPDGELTIMLPQGIRRGQRFTTVVEYGGVPKPITKPGQAGFIHTADGAVVTGHPLSAPTWFPVNNTPRDKASFSYRITVPDNWEVVANGALRKMSRQAGRTTFNWAADEPIAPYLASISVGRFDFRDYTRAGVHYWDAMDPALGKLVLPRNGNGLAWSQTADASYKRLSRTISVPKDGAELGFWMERDTEPGWDFAFVEARVAGTDKWTTLQDSTGHASQDTGLSCPAWHAVHPFLKHYQSAGGKGGCKPSGSTGAWWAASGSSDGWEQWRVDLGRFAGKDVELAITYASDISGQHDGVLLEDIKVSTGEGSTSFEPDRQRDRLNGWKATGAPKGSPENGNDWTAGVSAPRSIGSKVKEALSRQPRIIHFLSKLFGTYPFKEAGGVVTSAEGLGFAMESQSRPLYSKDFFYDAAGADSLMVHQLAHQWFGGAVSLDSWKDAWLADGFATYAQWLWNEDRGLGTAQQTLEFYADIPAKDQFWDLKVADPGPDNVFDPSLQTRGAMVLQQLRTTVGDDVFFSIMRRWMKEHSGGNASTADFIQLAERASGKDLSKLFSIWLSTAGKPGVL</sequence>
<keyword evidence="6" id="KW-1185">Reference proteome</keyword>
<dbReference type="EMBL" id="JAKLTQ010000001">
    <property type="protein sequence ID" value="MCG2620506.1"/>
    <property type="molecule type" value="Genomic_DNA"/>
</dbReference>
<dbReference type="PANTHER" id="PTHR11533">
    <property type="entry name" value="PROTEASE M1 ZINC METALLOPROTEASE"/>
    <property type="match status" value="1"/>
</dbReference>
<evidence type="ECO:0000256" key="1">
    <source>
        <dbReference type="SAM" id="MobiDB-lite"/>
    </source>
</evidence>
<evidence type="ECO:0000256" key="2">
    <source>
        <dbReference type="SAM" id="SignalP"/>
    </source>
</evidence>
<dbReference type="InterPro" id="IPR050344">
    <property type="entry name" value="Peptidase_M1_aminopeptidases"/>
</dbReference>
<evidence type="ECO:0000259" key="4">
    <source>
        <dbReference type="Pfam" id="PF17900"/>
    </source>
</evidence>
<dbReference type="Proteomes" id="UP001165368">
    <property type="component" value="Unassembled WGS sequence"/>
</dbReference>
<dbReference type="PANTHER" id="PTHR11533:SF297">
    <property type="entry name" value="AMINOPEPTIDASE N"/>
    <property type="match status" value="1"/>
</dbReference>
<gene>
    <name evidence="5" type="ORF">LVY72_01110</name>
</gene>
<evidence type="ECO:0000313" key="6">
    <source>
        <dbReference type="Proteomes" id="UP001165368"/>
    </source>
</evidence>
<dbReference type="Gene3D" id="1.10.390.10">
    <property type="entry name" value="Neutral Protease Domain 2"/>
    <property type="match status" value="1"/>
</dbReference>
<dbReference type="InterPro" id="IPR042097">
    <property type="entry name" value="Aminopeptidase_N-like_N_sf"/>
</dbReference>
<organism evidence="5 6">
    <name type="scientific">Arthrobacter hankyongi</name>
    <dbReference type="NCBI Taxonomy" id="2904801"/>
    <lineage>
        <taxon>Bacteria</taxon>
        <taxon>Bacillati</taxon>
        <taxon>Actinomycetota</taxon>
        <taxon>Actinomycetes</taxon>
        <taxon>Micrococcales</taxon>
        <taxon>Micrococcaceae</taxon>
        <taxon>Arthrobacter</taxon>
    </lineage>
</organism>
<dbReference type="InterPro" id="IPR027268">
    <property type="entry name" value="Peptidase_M4/M1_CTD_sf"/>
</dbReference>
<dbReference type="Pfam" id="PF17900">
    <property type="entry name" value="Peptidase_M1_N"/>
    <property type="match status" value="1"/>
</dbReference>
<dbReference type="InterPro" id="IPR014782">
    <property type="entry name" value="Peptidase_M1_dom"/>
</dbReference>
<evidence type="ECO:0000259" key="3">
    <source>
        <dbReference type="Pfam" id="PF01433"/>
    </source>
</evidence>
<dbReference type="SUPFAM" id="SSF63737">
    <property type="entry name" value="Leukotriene A4 hydrolase N-terminal domain"/>
    <property type="match status" value="1"/>
</dbReference>
<dbReference type="CDD" id="cd09603">
    <property type="entry name" value="M1_APN_like"/>
    <property type="match status" value="1"/>
</dbReference>
<evidence type="ECO:0000313" key="5">
    <source>
        <dbReference type="EMBL" id="MCG2620506.1"/>
    </source>
</evidence>
<dbReference type="Pfam" id="PF01433">
    <property type="entry name" value="Peptidase_M1"/>
    <property type="match status" value="1"/>
</dbReference>
<proteinExistence type="predicted"/>
<feature type="domain" description="Peptidase M1 membrane alanine aminopeptidase" evidence="3">
    <location>
        <begin position="502"/>
        <end position="695"/>
    </location>
</feature>
<evidence type="ECO:0008006" key="7">
    <source>
        <dbReference type="Google" id="ProtNLM"/>
    </source>
</evidence>
<dbReference type="InterPro" id="IPR045357">
    <property type="entry name" value="Aminopeptidase_N-like_N"/>
</dbReference>
<accession>A0ABS9L1H9</accession>